<keyword evidence="1" id="KW-1133">Transmembrane helix</keyword>
<keyword evidence="3" id="KW-1185">Reference proteome</keyword>
<evidence type="ECO:0000256" key="1">
    <source>
        <dbReference type="SAM" id="Phobius"/>
    </source>
</evidence>
<accession>A0ABW8AQN5</accession>
<reference evidence="2 3" key="1">
    <citation type="submission" date="2024-10" db="EMBL/GenBank/DDBJ databases">
        <title>The Natural Products Discovery Center: Release of the First 8490 Sequenced Strains for Exploring Actinobacteria Biosynthetic Diversity.</title>
        <authorList>
            <person name="Kalkreuter E."/>
            <person name="Kautsar S.A."/>
            <person name="Yang D."/>
            <person name="Bader C.D."/>
            <person name="Teijaro C.N."/>
            <person name="Fluegel L."/>
            <person name="Davis C.M."/>
            <person name="Simpson J.R."/>
            <person name="Lauterbach L."/>
            <person name="Steele A.D."/>
            <person name="Gui C."/>
            <person name="Meng S."/>
            <person name="Li G."/>
            <person name="Viehrig K."/>
            <person name="Ye F."/>
            <person name="Su P."/>
            <person name="Kiefer A.F."/>
            <person name="Nichols A."/>
            <person name="Cepeda A.J."/>
            <person name="Yan W."/>
            <person name="Fan B."/>
            <person name="Jiang Y."/>
            <person name="Adhikari A."/>
            <person name="Zheng C.-J."/>
            <person name="Schuster L."/>
            <person name="Cowan T.M."/>
            <person name="Smanski M.J."/>
            <person name="Chevrette M.G."/>
            <person name="De Carvalho L.P.S."/>
            <person name="Shen B."/>
        </authorList>
    </citation>
    <scope>NUCLEOTIDE SEQUENCE [LARGE SCALE GENOMIC DNA]</scope>
    <source>
        <strain evidence="2 3">NPDC049639</strain>
    </source>
</reference>
<proteinExistence type="predicted"/>
<dbReference type="EMBL" id="JBITLV010000005">
    <property type="protein sequence ID" value="MFI7588686.1"/>
    <property type="molecule type" value="Genomic_DNA"/>
</dbReference>
<gene>
    <name evidence="2" type="ORF">ACIB24_16565</name>
</gene>
<evidence type="ECO:0000313" key="3">
    <source>
        <dbReference type="Proteomes" id="UP001612915"/>
    </source>
</evidence>
<comment type="caution">
    <text evidence="2">The sequence shown here is derived from an EMBL/GenBank/DDBJ whole genome shotgun (WGS) entry which is preliminary data.</text>
</comment>
<feature type="transmembrane region" description="Helical" evidence="1">
    <location>
        <begin position="6"/>
        <end position="29"/>
    </location>
</feature>
<dbReference type="InterPro" id="IPR031876">
    <property type="entry name" value="DUF4760"/>
</dbReference>
<organism evidence="2 3">
    <name type="scientific">Spongisporangium articulatum</name>
    <dbReference type="NCBI Taxonomy" id="3362603"/>
    <lineage>
        <taxon>Bacteria</taxon>
        <taxon>Bacillati</taxon>
        <taxon>Actinomycetota</taxon>
        <taxon>Actinomycetes</taxon>
        <taxon>Kineosporiales</taxon>
        <taxon>Kineosporiaceae</taxon>
        <taxon>Spongisporangium</taxon>
    </lineage>
</organism>
<dbReference type="Pfam" id="PF15956">
    <property type="entry name" value="DUF4760"/>
    <property type="match status" value="1"/>
</dbReference>
<name>A0ABW8AQN5_9ACTN</name>
<protein>
    <submittedName>
        <fullName evidence="2">Uncharacterized protein</fullName>
    </submittedName>
</protein>
<sequence>MPYPWYIVSSLSSVVATLIVVAAAVYGHFQLGELRRARNVAALMEFHDYYHSLPVRDVRGRLLSGELGGPAELIDSRHALAPEDDHRLWQMVDKLEFLAALVNRRLVDFDVAYSIFSWSPPLVWAKIEPVVVHHRARGNPQYCVNLERLVTSYAAQERRR</sequence>
<evidence type="ECO:0000313" key="2">
    <source>
        <dbReference type="EMBL" id="MFI7588686.1"/>
    </source>
</evidence>
<dbReference type="Proteomes" id="UP001612915">
    <property type="component" value="Unassembled WGS sequence"/>
</dbReference>
<dbReference type="RefSeq" id="WP_398282630.1">
    <property type="nucleotide sequence ID" value="NZ_JBITLV010000005.1"/>
</dbReference>
<keyword evidence="1" id="KW-0812">Transmembrane</keyword>
<keyword evidence="1" id="KW-0472">Membrane</keyword>